<proteinExistence type="predicted"/>
<gene>
    <name evidence="1" type="ORF">CR159_15910</name>
</gene>
<evidence type="ECO:0008006" key="3">
    <source>
        <dbReference type="Google" id="ProtNLM"/>
    </source>
</evidence>
<accession>A0A2N4U1D9</accession>
<dbReference type="InterPro" id="IPR007460">
    <property type="entry name" value="BrnT_toxin"/>
</dbReference>
<evidence type="ECO:0000313" key="1">
    <source>
        <dbReference type="EMBL" id="PLC48826.1"/>
    </source>
</evidence>
<dbReference type="OrthoDB" id="9798158at2"/>
<dbReference type="RefSeq" id="WP_102074958.1">
    <property type="nucleotide sequence ID" value="NZ_PDNW01000015.1"/>
</dbReference>
<dbReference type="Pfam" id="PF04365">
    <property type="entry name" value="BrnT_toxin"/>
    <property type="match status" value="1"/>
</dbReference>
<dbReference type="Gene3D" id="3.10.450.530">
    <property type="entry name" value="Ribonuclease toxin, BrnT, of type II toxin-antitoxin system"/>
    <property type="match status" value="1"/>
</dbReference>
<evidence type="ECO:0000313" key="2">
    <source>
        <dbReference type="Proteomes" id="UP000234190"/>
    </source>
</evidence>
<dbReference type="EMBL" id="PDNW01000015">
    <property type="protein sequence ID" value="PLC48826.1"/>
    <property type="molecule type" value="Genomic_DNA"/>
</dbReference>
<comment type="caution">
    <text evidence="1">The sequence shown here is derived from an EMBL/GenBank/DDBJ whole genome shotgun (WGS) entry which is preliminary data.</text>
</comment>
<dbReference type="Proteomes" id="UP000234190">
    <property type="component" value="Unassembled WGS sequence"/>
</dbReference>
<name>A0A2N4U1D9_9BURK</name>
<keyword evidence="2" id="KW-1185">Reference proteome</keyword>
<dbReference type="AlphaFoldDB" id="A0A2N4U1D9"/>
<organism evidence="1 2">
    <name type="scientific">Pollutimonas subterranea</name>
    <dbReference type="NCBI Taxonomy" id="2045210"/>
    <lineage>
        <taxon>Bacteria</taxon>
        <taxon>Pseudomonadati</taxon>
        <taxon>Pseudomonadota</taxon>
        <taxon>Betaproteobacteria</taxon>
        <taxon>Burkholderiales</taxon>
        <taxon>Alcaligenaceae</taxon>
        <taxon>Pollutimonas</taxon>
    </lineage>
</organism>
<reference evidence="1 2" key="1">
    <citation type="submission" date="2017-10" db="EMBL/GenBank/DDBJ databases">
        <title>Two draft genome sequences of Pusillimonas sp. strains isolated from a nitrate- and radionuclide-contaminated groundwater in Russia.</title>
        <authorList>
            <person name="Grouzdev D.S."/>
            <person name="Tourova T.P."/>
            <person name="Goeva M.A."/>
            <person name="Babich T.L."/>
            <person name="Sokolova D.S."/>
            <person name="Abdullin R."/>
            <person name="Poltaraus A.B."/>
            <person name="Toshchakov S.V."/>
            <person name="Nazina T.N."/>
        </authorList>
    </citation>
    <scope>NUCLEOTIDE SEQUENCE [LARGE SCALE GENOMIC DNA]</scope>
    <source>
        <strain evidence="1 2">JR1/69-3-13</strain>
    </source>
</reference>
<sequence length="95" mass="11056">MNIEFDAAKSARNAKERGLPFDMAAKLDFDTAVIKPDIRRNYGEPRYQAFGLIDDRLYFLAFSVRGDAVRIISLRKANAREVRFYEQEIQSHVDR</sequence>
<protein>
    <recommendedName>
        <fullName evidence="3">BrnT family toxin</fullName>
    </recommendedName>
</protein>
<dbReference type="InterPro" id="IPR038573">
    <property type="entry name" value="BrnT_sf"/>
</dbReference>